<dbReference type="RefSeq" id="WP_271927559.1">
    <property type="nucleotide sequence ID" value="NZ_JAQNDO010000001.1"/>
</dbReference>
<keyword evidence="3" id="KW-1185">Reference proteome</keyword>
<protein>
    <submittedName>
        <fullName evidence="2">Uncharacterized protein</fullName>
    </submittedName>
</protein>
<proteinExistence type="predicted"/>
<feature type="region of interest" description="Disordered" evidence="1">
    <location>
        <begin position="842"/>
        <end position="865"/>
    </location>
</feature>
<gene>
    <name evidence="2" type="ORF">POL67_45030</name>
</gene>
<sequence length="895" mass="95225">MRRTRLAYALVLATLGAAGCGSDPAIETPPPSAAATKYSLGGTVKGLEGKGLVLEVTLPDELFSNLTIEANGEFTFKPALADGDSYDVTVAVEPADPAQSCTVTRGKGVVAGADVKDISVDCATHPPNPRWIGGTVSGLAGTGLVLQNNGKDDLSVAMDGAFQFTTPETDGATYDVTVSAQPTNPAQTCVVEAGKGTVEGADVTAILVKCTNDPPVFNVDPNTIDVTNADRCDFLDAAHCLFPWPNDHFTVVDPATSTGRRVALHPMSMPVNAAVDLSPAVGLPAGSVVSPGGIGMDPTDWNRADGFSPGQMLLTYVPGLDLGKTGIGPITHVERSLEADSPLVVVDVETLERHLVWGELDSYATSDATRALIIRAGMNFREGHRYVVALRNLKDNAGQAIEASDAFQVYRDAIPSNVPAIEARRDSMEKIFDVLAGAGVERKELYLAWEFTVASANSLAGRMLHIRDDAFEKLGNAAPTFTITQVLQNPDANRSRRIIGTFTVPNYLNQANGVAGSSFHYADPNDGLPDQFDGNGTLQANFICNIPRAALPDGNDPTAPVVPGRAALYGHGQQGAASQVNGGAATGELSNTYNFVFCATDFIGMSSGDNENILRLVTEFGRMNTLADRLQQGLLNNLFLARLMIHPQGFIADPAFRGGPQNQPLIDTSDVFYYGISQGGILGGALVAISQDIRRGVLGVTGMNYSVLLDRATGFDQLRVFFDQAYTNELDRRFVFSSMQMLWDRGETNGYAWHVGNDPLPKTPPHAVLMQNAFADHQVTQWSADIEARTIGAGIHVPVVNPGRSIDTTPYFGIEPLGSYPHFGSAVFVWDTGPFDAILNKGTPPPPVENKPLRDGVDPHGVPRVQPGARLQISEFLRSTGKVIDPCGDTPCLAP</sequence>
<dbReference type="EMBL" id="JAQNDO010000001">
    <property type="protein sequence ID" value="MDC0748576.1"/>
    <property type="molecule type" value="Genomic_DNA"/>
</dbReference>
<comment type="caution">
    <text evidence="2">The sequence shown here is derived from an EMBL/GenBank/DDBJ whole genome shotgun (WGS) entry which is preliminary data.</text>
</comment>
<dbReference type="Gene3D" id="3.40.50.1820">
    <property type="entry name" value="alpha/beta hydrolase"/>
    <property type="match status" value="1"/>
</dbReference>
<accession>A0ABT5F3K5</accession>
<dbReference type="PROSITE" id="PS51257">
    <property type="entry name" value="PROKAR_LIPOPROTEIN"/>
    <property type="match status" value="1"/>
</dbReference>
<dbReference type="Proteomes" id="UP001221411">
    <property type="component" value="Unassembled WGS sequence"/>
</dbReference>
<organism evidence="2 3">
    <name type="scientific">Polyangium mundeleinium</name>
    <dbReference type="NCBI Taxonomy" id="2995306"/>
    <lineage>
        <taxon>Bacteria</taxon>
        <taxon>Pseudomonadati</taxon>
        <taxon>Myxococcota</taxon>
        <taxon>Polyangia</taxon>
        <taxon>Polyangiales</taxon>
        <taxon>Polyangiaceae</taxon>
        <taxon>Polyangium</taxon>
    </lineage>
</organism>
<reference evidence="2 3" key="1">
    <citation type="submission" date="2022-11" db="EMBL/GenBank/DDBJ databases">
        <title>Minimal conservation of predation-associated metabolite biosynthetic gene clusters underscores biosynthetic potential of Myxococcota including descriptions for ten novel species: Archangium lansinium sp. nov., Myxococcus landrumus sp. nov., Nannocystis bai.</title>
        <authorList>
            <person name="Ahearne A."/>
            <person name="Stevens C."/>
            <person name="Dowd S."/>
        </authorList>
    </citation>
    <scope>NUCLEOTIDE SEQUENCE [LARGE SCALE GENOMIC DNA]</scope>
    <source>
        <strain evidence="2 3">RJM3</strain>
    </source>
</reference>
<evidence type="ECO:0000313" key="2">
    <source>
        <dbReference type="EMBL" id="MDC0748576.1"/>
    </source>
</evidence>
<dbReference type="InterPro" id="IPR029058">
    <property type="entry name" value="AB_hydrolase_fold"/>
</dbReference>
<name>A0ABT5F3K5_9BACT</name>
<evidence type="ECO:0000313" key="3">
    <source>
        <dbReference type="Proteomes" id="UP001221411"/>
    </source>
</evidence>
<evidence type="ECO:0000256" key="1">
    <source>
        <dbReference type="SAM" id="MobiDB-lite"/>
    </source>
</evidence>